<dbReference type="EMBL" id="OC919632">
    <property type="protein sequence ID" value="CAD7651680.1"/>
    <property type="molecule type" value="Genomic_DNA"/>
</dbReference>
<keyword evidence="2" id="KW-1185">Reference proteome</keyword>
<gene>
    <name evidence="1" type="ORF">ONB1V03_LOCUS8420</name>
</gene>
<evidence type="ECO:0000313" key="2">
    <source>
        <dbReference type="Proteomes" id="UP000728032"/>
    </source>
</evidence>
<evidence type="ECO:0000313" key="1">
    <source>
        <dbReference type="EMBL" id="CAD7651680.1"/>
    </source>
</evidence>
<dbReference type="OrthoDB" id="6436719at2759"/>
<dbReference type="AlphaFoldDB" id="A0A7R9M3R3"/>
<dbReference type="EMBL" id="CAJPVJ010004807">
    <property type="protein sequence ID" value="CAG2168936.1"/>
    <property type="molecule type" value="Genomic_DNA"/>
</dbReference>
<dbReference type="Gene3D" id="3.80.10.10">
    <property type="entry name" value="Ribonuclease Inhibitor"/>
    <property type="match status" value="1"/>
</dbReference>
<sequence length="141" mass="16156">MNAFKNYTQLTELYMESMERLHLIESGVFSPLAHLRTVYIKLAPALKNLSQGVFLGKFPELKIIRIVQTGLESMALNYMEFTKSNGILQMIRIVQTGLESMALNYMEFTKSNGILQMMNIDYNAIERVYNHAFNGSHIAKL</sequence>
<proteinExistence type="predicted"/>
<protein>
    <submittedName>
        <fullName evidence="1">Uncharacterized protein</fullName>
    </submittedName>
</protein>
<dbReference type="InterPro" id="IPR032675">
    <property type="entry name" value="LRR_dom_sf"/>
</dbReference>
<reference evidence="1" key="1">
    <citation type="submission" date="2020-11" db="EMBL/GenBank/DDBJ databases">
        <authorList>
            <person name="Tran Van P."/>
        </authorList>
    </citation>
    <scope>NUCLEOTIDE SEQUENCE</scope>
</reference>
<name>A0A7R9M3R3_9ACAR</name>
<accession>A0A7R9M3R3</accession>
<organism evidence="1">
    <name type="scientific">Oppiella nova</name>
    <dbReference type="NCBI Taxonomy" id="334625"/>
    <lineage>
        <taxon>Eukaryota</taxon>
        <taxon>Metazoa</taxon>
        <taxon>Ecdysozoa</taxon>
        <taxon>Arthropoda</taxon>
        <taxon>Chelicerata</taxon>
        <taxon>Arachnida</taxon>
        <taxon>Acari</taxon>
        <taxon>Acariformes</taxon>
        <taxon>Sarcoptiformes</taxon>
        <taxon>Oribatida</taxon>
        <taxon>Brachypylina</taxon>
        <taxon>Oppioidea</taxon>
        <taxon>Oppiidae</taxon>
        <taxon>Oppiella</taxon>
    </lineage>
</organism>
<dbReference type="Proteomes" id="UP000728032">
    <property type="component" value="Unassembled WGS sequence"/>
</dbReference>
<dbReference type="SUPFAM" id="SSF52058">
    <property type="entry name" value="L domain-like"/>
    <property type="match status" value="1"/>
</dbReference>